<dbReference type="RefSeq" id="WP_006864919.1">
    <property type="nucleotide sequence ID" value="NZ_BAHE01000002.1"/>
</dbReference>
<comment type="caution">
    <text evidence="1">The sequence shown here is derived from an EMBL/GenBank/DDBJ whole genome shotgun (WGS) entry which is preliminary data.</text>
</comment>
<name>K6VR01_9ACTN</name>
<reference evidence="1 2" key="1">
    <citation type="submission" date="2012-08" db="EMBL/GenBank/DDBJ databases">
        <title>Whole genome shotgun sequence of Gordonia namibiensis NBRC 108229.</title>
        <authorList>
            <person name="Isaki-Nakamura S."/>
            <person name="Hosoyama A."/>
            <person name="Tsuchikane K."/>
            <person name="Katsumata H."/>
            <person name="Baba S."/>
            <person name="Yamazaki S."/>
            <person name="Fujita N."/>
        </authorList>
    </citation>
    <scope>NUCLEOTIDE SEQUENCE [LARGE SCALE GENOMIC DNA]</scope>
    <source>
        <strain evidence="1 2">NBRC 108229</strain>
    </source>
</reference>
<dbReference type="Proteomes" id="UP000035058">
    <property type="component" value="Unassembled WGS sequence"/>
</dbReference>
<dbReference type="AlphaFoldDB" id="K6VR01"/>
<proteinExistence type="predicted"/>
<evidence type="ECO:0000313" key="2">
    <source>
        <dbReference type="Proteomes" id="UP000035058"/>
    </source>
</evidence>
<organism evidence="1 2">
    <name type="scientific">Gordonia namibiensis NBRC 108229</name>
    <dbReference type="NCBI Taxonomy" id="1208314"/>
    <lineage>
        <taxon>Bacteria</taxon>
        <taxon>Bacillati</taxon>
        <taxon>Actinomycetota</taxon>
        <taxon>Actinomycetes</taxon>
        <taxon>Mycobacteriales</taxon>
        <taxon>Gordoniaceae</taxon>
        <taxon>Gordonia</taxon>
    </lineage>
</organism>
<gene>
    <name evidence="1" type="ORF">GONAM_02_01610</name>
</gene>
<protein>
    <submittedName>
        <fullName evidence="1">Uncharacterized protein</fullName>
    </submittedName>
</protein>
<dbReference type="EMBL" id="BAHE01000002">
    <property type="protein sequence ID" value="GAB98638.1"/>
    <property type="molecule type" value="Genomic_DNA"/>
</dbReference>
<keyword evidence="2" id="KW-1185">Reference proteome</keyword>
<sequence length="93" mass="10236">MTTLKSDFALFRAAVGEYVDEPPSEQSLRELYDLIQKYPFWTEDGGLSEDSVGFMIDIATESGVLTEPMSAGDVVDRETLRRAVELADTPSTG</sequence>
<evidence type="ECO:0000313" key="1">
    <source>
        <dbReference type="EMBL" id="GAB98638.1"/>
    </source>
</evidence>
<accession>K6VR01</accession>